<dbReference type="InterPro" id="IPR002941">
    <property type="entry name" value="DNA_methylase_N4/N6"/>
</dbReference>
<proteinExistence type="inferred from homology"/>
<dbReference type="RefSeq" id="WP_008909113.1">
    <property type="nucleotide sequence ID" value="NZ_CAKP01000096.1"/>
</dbReference>
<dbReference type="CDD" id="cd02440">
    <property type="entry name" value="AdoMet_MTases"/>
    <property type="match status" value="1"/>
</dbReference>
<dbReference type="PANTHER" id="PTHR14911">
    <property type="entry name" value="THUMP DOMAIN-CONTAINING"/>
    <property type="match status" value="1"/>
</dbReference>
<accession>I7K8K7</accession>
<dbReference type="PRINTS" id="PR00508">
    <property type="entry name" value="S21N4MTFRASE"/>
</dbReference>
<feature type="domain" description="DNA methylase N-4/N-6" evidence="5">
    <location>
        <begin position="200"/>
        <end position="322"/>
    </location>
</feature>
<dbReference type="PANTHER" id="PTHR14911:SF13">
    <property type="entry name" value="TRNA (GUANINE(6)-N2)-METHYLTRANSFERASE THUMP3"/>
    <property type="match status" value="1"/>
</dbReference>
<organism evidence="6 7">
    <name type="scientific">Caloramator australicus RC3</name>
    <dbReference type="NCBI Taxonomy" id="857293"/>
    <lineage>
        <taxon>Bacteria</taxon>
        <taxon>Bacillati</taxon>
        <taxon>Bacillota</taxon>
        <taxon>Clostridia</taxon>
        <taxon>Eubacteriales</taxon>
        <taxon>Clostridiaceae</taxon>
        <taxon>Caloramator</taxon>
    </lineage>
</organism>
<evidence type="ECO:0000256" key="3">
    <source>
        <dbReference type="ARBA" id="ARBA00022747"/>
    </source>
</evidence>
<keyword evidence="1" id="KW-0489">Methyltransferase</keyword>
<protein>
    <recommendedName>
        <fullName evidence="4">Methyltransferase</fullName>
        <ecNumber evidence="4">2.1.1.-</ecNumber>
    </recommendedName>
</protein>
<dbReference type="Gene3D" id="3.40.50.150">
    <property type="entry name" value="Vaccinia Virus protein VP39"/>
    <property type="match status" value="2"/>
</dbReference>
<evidence type="ECO:0000256" key="4">
    <source>
        <dbReference type="RuleBase" id="RU362026"/>
    </source>
</evidence>
<evidence type="ECO:0000256" key="2">
    <source>
        <dbReference type="ARBA" id="ARBA00022679"/>
    </source>
</evidence>
<name>I7K8K7_9CLOT</name>
<dbReference type="AlphaFoldDB" id="I7K8K7"/>
<dbReference type="InterPro" id="IPR001091">
    <property type="entry name" value="RM_Methyltransferase"/>
</dbReference>
<dbReference type="OrthoDB" id="9773571at2"/>
<dbReference type="GO" id="GO:0003677">
    <property type="term" value="F:DNA binding"/>
    <property type="evidence" value="ECO:0007669"/>
    <property type="project" value="InterPro"/>
</dbReference>
<dbReference type="eggNOG" id="COG0863">
    <property type="taxonomic scope" value="Bacteria"/>
</dbReference>
<comment type="caution">
    <text evidence="6">The sequence shown here is derived from an EMBL/GenBank/DDBJ whole genome shotgun (WGS) entry which is preliminary data.</text>
</comment>
<gene>
    <name evidence="6" type="ORF">CAAU_1771</name>
</gene>
<dbReference type="GO" id="GO:0016423">
    <property type="term" value="F:tRNA (guanine) methyltransferase activity"/>
    <property type="evidence" value="ECO:0007669"/>
    <property type="project" value="TreeGrafter"/>
</dbReference>
<reference evidence="6 7" key="1">
    <citation type="journal article" date="2011" name="J. Bacteriol.">
        <title>Draft genome sequence of Caloramator australicus strain RC3T, a thermoanaerobe from the Great Artesian Basin of Australia.</title>
        <authorList>
            <person name="Ogg C.D."/>
            <person name="Patel B.K.C."/>
        </authorList>
    </citation>
    <scope>NUCLEOTIDE SEQUENCE [LARGE SCALE GENOMIC DNA]</scope>
    <source>
        <strain evidence="6 7">RC3</strain>
    </source>
</reference>
<dbReference type="Pfam" id="PF01555">
    <property type="entry name" value="N6_N4_Mtase"/>
    <property type="match status" value="2"/>
</dbReference>
<keyword evidence="2" id="KW-0808">Transferase</keyword>
<keyword evidence="3" id="KW-0680">Restriction system</keyword>
<dbReference type="EC" id="2.1.1.-" evidence="4"/>
<feature type="domain" description="DNA methylase N-4/N-6" evidence="5">
    <location>
        <begin position="27"/>
        <end position="168"/>
    </location>
</feature>
<evidence type="ECO:0000256" key="1">
    <source>
        <dbReference type="ARBA" id="ARBA00022603"/>
    </source>
</evidence>
<dbReference type="Proteomes" id="UP000007652">
    <property type="component" value="Unassembled WGS sequence"/>
</dbReference>
<sequence>MGRKIKCQFCDELFYKKDYPKHLEKLHNNEFIRIIEEILNNYEEKQIDKCVEKYNFTKDFIKKIFSGNDMLLKESKQLYLTNLSPEKFELETTTIWSFPDRGNWATHSGKYRGNWSPYIPRNILLRYSNEGELILDQFVGSGTTLVEAKLLNRNAVGVDINPIALEITRENLKFNYEYNPKIDIKLGDARNLYFIEDNSIDLICTHPPYANIIKYSENINGDLSHLDVKEFLLEIEKVAKECYRVLKKDKYCAILIGDTRKKGHIIPIGFSVMQKFIDAGFKLKEIIIKEQHNCNSTPYWKNKSLKYNFLLIMHEYLFVFRK</sequence>
<keyword evidence="7" id="KW-1185">Reference proteome</keyword>
<dbReference type="InterPro" id="IPR029063">
    <property type="entry name" value="SAM-dependent_MTases_sf"/>
</dbReference>
<dbReference type="SUPFAM" id="SSF53335">
    <property type="entry name" value="S-adenosyl-L-methionine-dependent methyltransferases"/>
    <property type="match status" value="2"/>
</dbReference>
<dbReference type="GO" id="GO:0008170">
    <property type="term" value="F:N-methyltransferase activity"/>
    <property type="evidence" value="ECO:0007669"/>
    <property type="project" value="InterPro"/>
</dbReference>
<dbReference type="GO" id="GO:0009307">
    <property type="term" value="P:DNA restriction-modification system"/>
    <property type="evidence" value="ECO:0007669"/>
    <property type="project" value="UniProtKB-KW"/>
</dbReference>
<dbReference type="STRING" id="857293.CAAU_1771"/>
<evidence type="ECO:0000259" key="5">
    <source>
        <dbReference type="Pfam" id="PF01555"/>
    </source>
</evidence>
<evidence type="ECO:0000313" key="6">
    <source>
        <dbReference type="EMBL" id="CCJ33855.1"/>
    </source>
</evidence>
<dbReference type="EMBL" id="CAKP01000096">
    <property type="protein sequence ID" value="CCJ33855.1"/>
    <property type="molecule type" value="Genomic_DNA"/>
</dbReference>
<dbReference type="GO" id="GO:0030488">
    <property type="term" value="P:tRNA methylation"/>
    <property type="evidence" value="ECO:0007669"/>
    <property type="project" value="TreeGrafter"/>
</dbReference>
<evidence type="ECO:0000313" key="7">
    <source>
        <dbReference type="Proteomes" id="UP000007652"/>
    </source>
</evidence>
<comment type="similarity">
    <text evidence="4">Belongs to the N(4)/N(6)-methyltransferase family.</text>
</comment>